<dbReference type="GO" id="GO:0005436">
    <property type="term" value="F:sodium:phosphate symporter activity"/>
    <property type="evidence" value="ECO:0007669"/>
    <property type="project" value="InterPro"/>
</dbReference>
<evidence type="ECO:0000256" key="4">
    <source>
        <dbReference type="ARBA" id="ARBA00022989"/>
    </source>
</evidence>
<comment type="subcellular location">
    <subcellularLocation>
        <location evidence="1">Cell membrane</location>
        <topology evidence="1">Multi-pass membrane protein</topology>
    </subcellularLocation>
</comment>
<evidence type="ECO:0000256" key="1">
    <source>
        <dbReference type="ARBA" id="ARBA00004651"/>
    </source>
</evidence>
<dbReference type="EMBL" id="SMRS01000008">
    <property type="protein sequence ID" value="KAA0873872.1"/>
    <property type="molecule type" value="Genomic_DNA"/>
</dbReference>
<proteinExistence type="predicted"/>
<feature type="transmembrane region" description="Helical" evidence="6">
    <location>
        <begin position="249"/>
        <end position="270"/>
    </location>
</feature>
<feature type="transmembrane region" description="Helical" evidence="6">
    <location>
        <begin position="214"/>
        <end position="237"/>
    </location>
</feature>
<dbReference type="GO" id="GO:0005886">
    <property type="term" value="C:plasma membrane"/>
    <property type="evidence" value="ECO:0007669"/>
    <property type="project" value="UniProtKB-SubCell"/>
</dbReference>
<reference evidence="7 8" key="1">
    <citation type="submission" date="2019-03" db="EMBL/GenBank/DDBJ databases">
        <title>Nitrincola sp. nov. isolated from an Indian soda lake.</title>
        <authorList>
            <person name="Joshi A."/>
            <person name="Thite S.V."/>
            <person name="Joseph N."/>
            <person name="Dhotre D."/>
            <person name="Moorthy M."/>
            <person name="Shouche Y.S."/>
        </authorList>
    </citation>
    <scope>NUCLEOTIDE SEQUENCE [LARGE SCALE GENOMIC DNA]</scope>
    <source>
        <strain evidence="7 8">MEB193</strain>
    </source>
</reference>
<keyword evidence="5 6" id="KW-0472">Membrane</keyword>
<accession>A0A5A9VZX8</accession>
<evidence type="ECO:0000313" key="7">
    <source>
        <dbReference type="EMBL" id="KAA0873872.1"/>
    </source>
</evidence>
<dbReference type="PANTHER" id="PTHR10010">
    <property type="entry name" value="SOLUTE CARRIER FAMILY 34 SODIUM PHOSPHATE , MEMBER 2-RELATED"/>
    <property type="match status" value="1"/>
</dbReference>
<evidence type="ECO:0000256" key="2">
    <source>
        <dbReference type="ARBA" id="ARBA00022475"/>
    </source>
</evidence>
<keyword evidence="8" id="KW-1185">Reference proteome</keyword>
<evidence type="ECO:0000256" key="5">
    <source>
        <dbReference type="ARBA" id="ARBA00023136"/>
    </source>
</evidence>
<feature type="transmembrane region" description="Helical" evidence="6">
    <location>
        <begin position="109"/>
        <end position="128"/>
    </location>
</feature>
<evidence type="ECO:0000313" key="8">
    <source>
        <dbReference type="Proteomes" id="UP000325302"/>
    </source>
</evidence>
<dbReference type="InterPro" id="IPR003841">
    <property type="entry name" value="Na/Pi_transpt"/>
</dbReference>
<organism evidence="7 8">
    <name type="scientific">Nitrincola tapanii</name>
    <dbReference type="NCBI Taxonomy" id="1708751"/>
    <lineage>
        <taxon>Bacteria</taxon>
        <taxon>Pseudomonadati</taxon>
        <taxon>Pseudomonadota</taxon>
        <taxon>Gammaproteobacteria</taxon>
        <taxon>Oceanospirillales</taxon>
        <taxon>Oceanospirillaceae</taxon>
        <taxon>Nitrincola</taxon>
    </lineage>
</organism>
<gene>
    <name evidence="7" type="ORF">E1H14_10980</name>
</gene>
<name>A0A5A9VZX8_9GAMM</name>
<sequence>MTLTMLGQLIGGIGMFLLGMQLLTQGMKLAAGRSLKQALEFATRSRLRGLISGTLITALVQSSSAVTVATLGFVNAGLLTLAQSIAVIYGCNIGTTMVGWLVATIGFKIQISAFALPIIGLGMVLQITANKRRLGHIGTALIGFGIFFIGLDFMRTGFEGFSDDFQLASLGQGIWALALFVLAGFVMTFLMQASAAVMAIALSLVYTNSITMSAAAAVVIGANLGTTTTALMAAIGATSNAKRIAAAHVAFNILTGLVGLLLLMFSATYLDALDPSALDLVMLLALFHTLFNVMGVLLMWPLTTHLERFLNKRFRSQEEDEARPRYIDQTVLETPTLAIEAISRELTRVSQLCSRMSRESISAERHASARLEQQQNGVNQLIGQIVSFNQELGRQNLSLEISEALPLSLRVARYYSEVARLAAKLPEYYPVFEQIEDTGIRQAVFQYQRQVIALIDICELSEESHIQGIEAHKTILELDKTYQDLKSQLLQQSIAGRLSSQESVALLDALSHVQRLAEQIEKGARHWSYSVPASRRTPLVEPVLTT</sequence>
<protein>
    <submittedName>
        <fullName evidence="7">Na/Pi cotransporter family protein</fullName>
    </submittedName>
</protein>
<dbReference type="RefSeq" id="WP_149391525.1">
    <property type="nucleotide sequence ID" value="NZ_SMRS01000008.1"/>
</dbReference>
<feature type="transmembrane region" description="Helical" evidence="6">
    <location>
        <begin position="174"/>
        <end position="202"/>
    </location>
</feature>
<dbReference type="Pfam" id="PF02690">
    <property type="entry name" value="Na_Pi_cotrans"/>
    <property type="match status" value="2"/>
</dbReference>
<feature type="transmembrane region" description="Helical" evidence="6">
    <location>
        <begin position="6"/>
        <end position="26"/>
    </location>
</feature>
<feature type="transmembrane region" description="Helical" evidence="6">
    <location>
        <begin position="134"/>
        <end position="153"/>
    </location>
</feature>
<feature type="transmembrane region" description="Helical" evidence="6">
    <location>
        <begin position="282"/>
        <end position="303"/>
    </location>
</feature>
<dbReference type="Proteomes" id="UP000325302">
    <property type="component" value="Unassembled WGS sequence"/>
</dbReference>
<keyword evidence="2" id="KW-1003">Cell membrane</keyword>
<comment type="caution">
    <text evidence="7">The sequence shown here is derived from an EMBL/GenBank/DDBJ whole genome shotgun (WGS) entry which is preliminary data.</text>
</comment>
<keyword evidence="4 6" id="KW-1133">Transmembrane helix</keyword>
<dbReference type="NCBIfam" id="NF037997">
    <property type="entry name" value="Na_Pi_symport"/>
    <property type="match status" value="1"/>
</dbReference>
<dbReference type="AlphaFoldDB" id="A0A5A9VZX8"/>
<dbReference type="OrthoDB" id="9763003at2"/>
<evidence type="ECO:0000256" key="6">
    <source>
        <dbReference type="SAM" id="Phobius"/>
    </source>
</evidence>
<evidence type="ECO:0000256" key="3">
    <source>
        <dbReference type="ARBA" id="ARBA00022692"/>
    </source>
</evidence>
<dbReference type="SUPFAM" id="SSF109755">
    <property type="entry name" value="PhoU-like"/>
    <property type="match status" value="1"/>
</dbReference>
<dbReference type="PANTHER" id="PTHR10010:SF46">
    <property type="entry name" value="SODIUM-DEPENDENT PHOSPHATE TRANSPORT PROTEIN 2B"/>
    <property type="match status" value="1"/>
</dbReference>
<dbReference type="GO" id="GO:0044341">
    <property type="term" value="P:sodium-dependent phosphate transport"/>
    <property type="evidence" value="ECO:0007669"/>
    <property type="project" value="InterPro"/>
</dbReference>
<keyword evidence="3 6" id="KW-0812">Transmembrane</keyword>